<proteinExistence type="predicted"/>
<evidence type="ECO:0000256" key="1">
    <source>
        <dbReference type="SAM" id="Phobius"/>
    </source>
</evidence>
<evidence type="ECO:0008006" key="4">
    <source>
        <dbReference type="Google" id="ProtNLM"/>
    </source>
</evidence>
<dbReference type="STRING" id="1121485.GCA_000426485_02250"/>
<keyword evidence="1" id="KW-0812">Transmembrane</keyword>
<feature type="transmembrane region" description="Helical" evidence="1">
    <location>
        <begin position="6"/>
        <end position="26"/>
    </location>
</feature>
<organism evidence="2 3">
    <name type="scientific">Dysgonomonas capnocytophagoides</name>
    <dbReference type="NCBI Taxonomy" id="45254"/>
    <lineage>
        <taxon>Bacteria</taxon>
        <taxon>Pseudomonadati</taxon>
        <taxon>Bacteroidota</taxon>
        <taxon>Bacteroidia</taxon>
        <taxon>Bacteroidales</taxon>
        <taxon>Dysgonomonadaceae</taxon>
        <taxon>Dysgonomonas</taxon>
    </lineage>
</organism>
<keyword evidence="1" id="KW-0472">Membrane</keyword>
<dbReference type="AlphaFoldDB" id="A0A4Y8L256"/>
<keyword evidence="1" id="KW-1133">Transmembrane helix</keyword>
<name>A0A4Y8L256_9BACT</name>
<keyword evidence="3" id="KW-1185">Reference proteome</keyword>
<protein>
    <recommendedName>
        <fullName evidence="4">Outer membrane protein assembly factor BamE</fullName>
    </recommendedName>
</protein>
<reference evidence="2 3" key="1">
    <citation type="submission" date="2019-03" db="EMBL/GenBank/DDBJ databases">
        <title>San Antonio Military Medical Center submission to MRSN (WRAIR), pending publication.</title>
        <authorList>
            <person name="Blyth D.M."/>
            <person name="Mccarthy S.L."/>
            <person name="Schall S.E."/>
            <person name="Stam J.A."/>
            <person name="Ong A.C."/>
            <person name="Mcgann P.T."/>
        </authorList>
    </citation>
    <scope>NUCLEOTIDE SEQUENCE [LARGE SCALE GENOMIC DNA]</scope>
    <source>
        <strain evidence="2 3">MRSN571793</strain>
    </source>
</reference>
<evidence type="ECO:0000313" key="3">
    <source>
        <dbReference type="Proteomes" id="UP000297861"/>
    </source>
</evidence>
<dbReference type="Proteomes" id="UP000297861">
    <property type="component" value="Unassembled WGS sequence"/>
</dbReference>
<feature type="transmembrane region" description="Helical" evidence="1">
    <location>
        <begin position="38"/>
        <end position="68"/>
    </location>
</feature>
<evidence type="ECO:0000313" key="2">
    <source>
        <dbReference type="EMBL" id="TFD96367.1"/>
    </source>
</evidence>
<dbReference type="OrthoDB" id="1139344at2"/>
<dbReference type="EMBL" id="SOML01000005">
    <property type="protein sequence ID" value="TFD96367.1"/>
    <property type="molecule type" value="Genomic_DNA"/>
</dbReference>
<sequence length="156" mass="18506">MFQPFGISIEVYIIVLLLMVVLFFIWKWVLKKLKVQRLSLYSIIASIITAPIVYLIIVLCVIFTMSYYPDRNFDREIWLNNREIRYEYSTSLKKDKLLKGKTKEEVKEYLGEPDCVEKNALIYYIGFKPQIIGIDPDWLKISFEKDIVSEVVEYNS</sequence>
<comment type="caution">
    <text evidence="2">The sequence shown here is derived from an EMBL/GenBank/DDBJ whole genome shotgun (WGS) entry which is preliminary data.</text>
</comment>
<accession>A0A4Y8L256</accession>
<gene>
    <name evidence="2" type="ORF">E2605_09350</name>
</gene>
<dbReference type="RefSeq" id="WP_051290674.1">
    <property type="nucleotide sequence ID" value="NZ_JAWZLG010000107.1"/>
</dbReference>